<name>A0A803KZY1_CHEQI</name>
<evidence type="ECO:0000259" key="5">
    <source>
        <dbReference type="Pfam" id="PF03871"/>
    </source>
</evidence>
<dbReference type="OrthoDB" id="248779at2759"/>
<dbReference type="FunFam" id="3.40.1340.10:FF:000001">
    <property type="entry name" value="DNA-directed RNA polymerases I, II, and III subunit RPABC1"/>
    <property type="match status" value="1"/>
</dbReference>
<dbReference type="InterPro" id="IPR000783">
    <property type="entry name" value="RNA_pol_subH/Rpb5_C"/>
</dbReference>
<dbReference type="InterPro" id="IPR005571">
    <property type="entry name" value="RNA_pol_Rpb5_N"/>
</dbReference>
<evidence type="ECO:0000256" key="2">
    <source>
        <dbReference type="ARBA" id="ARBA00023242"/>
    </source>
</evidence>
<dbReference type="GO" id="GO:0003677">
    <property type="term" value="F:DNA binding"/>
    <property type="evidence" value="ECO:0007669"/>
    <property type="project" value="InterPro"/>
</dbReference>
<dbReference type="EnsemblPlants" id="AUR62004591-RA">
    <property type="protein sequence ID" value="AUR62004591-RA:cds"/>
    <property type="gene ID" value="AUR62004591"/>
</dbReference>
<dbReference type="FunFam" id="3.90.940.20:FF:000001">
    <property type="entry name" value="DNA-directed RNA polymerases I, II, and III subunit RPABC1"/>
    <property type="match status" value="1"/>
</dbReference>
<dbReference type="GO" id="GO:0005666">
    <property type="term" value="C:RNA polymerase III complex"/>
    <property type="evidence" value="ECO:0007669"/>
    <property type="project" value="TreeGrafter"/>
</dbReference>
<dbReference type="SUPFAM" id="SSF53036">
    <property type="entry name" value="Eukaryotic RPB5 N-terminal domain"/>
    <property type="match status" value="1"/>
</dbReference>
<dbReference type="GO" id="GO:0006366">
    <property type="term" value="P:transcription by RNA polymerase II"/>
    <property type="evidence" value="ECO:0007669"/>
    <property type="project" value="TreeGrafter"/>
</dbReference>
<dbReference type="Pfam" id="PF01191">
    <property type="entry name" value="RNA_pol_Rpb5_C"/>
    <property type="match status" value="1"/>
</dbReference>
<dbReference type="InterPro" id="IPR036710">
    <property type="entry name" value="RNA_pol_Rpb5_N_sf"/>
</dbReference>
<dbReference type="PANTHER" id="PTHR10535">
    <property type="entry name" value="DNA-DIRECTED RNA POLYMERASES I, II, AND III SUBUNIT RPABC1"/>
    <property type="match status" value="1"/>
</dbReference>
<accession>A0A803KZY1</accession>
<evidence type="ECO:0000256" key="3">
    <source>
        <dbReference type="ARBA" id="ARBA00025765"/>
    </source>
</evidence>
<dbReference type="GO" id="GO:0003899">
    <property type="term" value="F:DNA-directed RNA polymerase activity"/>
    <property type="evidence" value="ECO:0007669"/>
    <property type="project" value="InterPro"/>
</dbReference>
<evidence type="ECO:0000313" key="7">
    <source>
        <dbReference type="Proteomes" id="UP000596660"/>
    </source>
</evidence>
<evidence type="ECO:0000256" key="1">
    <source>
        <dbReference type="ARBA" id="ARBA00004123"/>
    </source>
</evidence>
<sequence length="208" mass="24200">MSSSDEEIKKLHKVRKTLMQMLNDRGYLVTDDEINMTKQQFIEHFGDNMTRDNLFMIKNKRYDTSDQIVVFFLIPEPSKDIIGIVPLRKCIERMQSEKIYKAILVTEHGLTTAAKKAVQLPSIRLEVFLDSELMYNVTEHDLVPVHQVLTDEEKKEVLEKYHVKETQLPSMPVTDAVARYYGLQRGQVVKIIRPSENAGTYVTYRYVS</sequence>
<evidence type="ECO:0000259" key="4">
    <source>
        <dbReference type="Pfam" id="PF01191"/>
    </source>
</evidence>
<dbReference type="SUPFAM" id="SSF55287">
    <property type="entry name" value="RPB5-like RNA polymerase subunit"/>
    <property type="match status" value="1"/>
</dbReference>
<gene>
    <name evidence="6" type="primary">LOC110714352</name>
</gene>
<organism evidence="6 7">
    <name type="scientific">Chenopodium quinoa</name>
    <name type="common">Quinoa</name>
    <dbReference type="NCBI Taxonomy" id="63459"/>
    <lineage>
        <taxon>Eukaryota</taxon>
        <taxon>Viridiplantae</taxon>
        <taxon>Streptophyta</taxon>
        <taxon>Embryophyta</taxon>
        <taxon>Tracheophyta</taxon>
        <taxon>Spermatophyta</taxon>
        <taxon>Magnoliopsida</taxon>
        <taxon>eudicotyledons</taxon>
        <taxon>Gunneridae</taxon>
        <taxon>Pentapetalae</taxon>
        <taxon>Caryophyllales</taxon>
        <taxon>Chenopodiaceae</taxon>
        <taxon>Chenopodioideae</taxon>
        <taxon>Atripliceae</taxon>
        <taxon>Chenopodium</taxon>
    </lineage>
</organism>
<keyword evidence="2" id="KW-0539">Nucleus</keyword>
<dbReference type="HAMAP" id="MF_00025">
    <property type="entry name" value="RNApol_Rpo5_RPB5"/>
    <property type="match status" value="1"/>
</dbReference>
<dbReference type="Gene3D" id="3.90.940.20">
    <property type="entry name" value="RPB5-like RNA polymerase subunit"/>
    <property type="match status" value="1"/>
</dbReference>
<dbReference type="InterPro" id="IPR035913">
    <property type="entry name" value="RPB5-like_sf"/>
</dbReference>
<dbReference type="GO" id="GO:0005665">
    <property type="term" value="C:RNA polymerase II, core complex"/>
    <property type="evidence" value="ECO:0007669"/>
    <property type="project" value="TreeGrafter"/>
</dbReference>
<dbReference type="GO" id="GO:0042797">
    <property type="term" value="P:tRNA transcription by RNA polymerase III"/>
    <property type="evidence" value="ECO:0007669"/>
    <property type="project" value="TreeGrafter"/>
</dbReference>
<dbReference type="Gramene" id="AUR62004591-RA">
    <property type="protein sequence ID" value="AUR62004591-RA:cds"/>
    <property type="gene ID" value="AUR62004591"/>
</dbReference>
<dbReference type="Proteomes" id="UP000596660">
    <property type="component" value="Unplaced"/>
</dbReference>
<dbReference type="RefSeq" id="XP_021748551.1">
    <property type="nucleotide sequence ID" value="XM_021892859.1"/>
</dbReference>
<proteinExistence type="inferred from homology"/>
<dbReference type="PIRSF" id="PIRSF000747">
    <property type="entry name" value="RPB5"/>
    <property type="match status" value="1"/>
</dbReference>
<dbReference type="GeneID" id="110714352"/>
<dbReference type="Pfam" id="PF03871">
    <property type="entry name" value="RNA_pol_Rpb5_N"/>
    <property type="match status" value="1"/>
</dbReference>
<protein>
    <submittedName>
        <fullName evidence="6">Uncharacterized protein</fullName>
    </submittedName>
</protein>
<dbReference type="Gene3D" id="3.40.1340.10">
    <property type="entry name" value="RNA polymerase, Rpb5, N-terminal domain"/>
    <property type="match status" value="1"/>
</dbReference>
<feature type="domain" description="RNA polymerase Rpb5 N-terminal" evidence="5">
    <location>
        <begin position="5"/>
        <end position="94"/>
    </location>
</feature>
<dbReference type="AlphaFoldDB" id="A0A803KZY1"/>
<dbReference type="KEGG" id="cqi:110714352"/>
<reference evidence="6" key="1">
    <citation type="journal article" date="2017" name="Nature">
        <title>The genome of Chenopodium quinoa.</title>
        <authorList>
            <person name="Jarvis D.E."/>
            <person name="Ho Y.S."/>
            <person name="Lightfoot D.J."/>
            <person name="Schmoeckel S.M."/>
            <person name="Li B."/>
            <person name="Borm T.J.A."/>
            <person name="Ohyanagi H."/>
            <person name="Mineta K."/>
            <person name="Michell C.T."/>
            <person name="Saber N."/>
            <person name="Kharbatia N.M."/>
            <person name="Rupper R.R."/>
            <person name="Sharp A.R."/>
            <person name="Dally N."/>
            <person name="Boughton B.A."/>
            <person name="Woo Y.H."/>
            <person name="Gao G."/>
            <person name="Schijlen E.G.W.M."/>
            <person name="Guo X."/>
            <person name="Momin A.A."/>
            <person name="Negrao S."/>
            <person name="Al-Babili S."/>
            <person name="Gehring C."/>
            <person name="Roessner U."/>
            <person name="Jung C."/>
            <person name="Murphy K."/>
            <person name="Arold S.T."/>
            <person name="Gojobori T."/>
            <person name="van der Linden C.G."/>
            <person name="van Loo E.N."/>
            <person name="Jellen E.N."/>
            <person name="Maughan P.J."/>
            <person name="Tester M."/>
        </authorList>
    </citation>
    <scope>NUCLEOTIDE SEQUENCE [LARGE SCALE GENOMIC DNA]</scope>
    <source>
        <strain evidence="6">cv. PI 614886</strain>
    </source>
</reference>
<dbReference type="InterPro" id="IPR014381">
    <property type="entry name" value="Arch_Rpo5/euc_Rpb5"/>
</dbReference>
<dbReference type="OMA" id="EHRVIND"/>
<dbReference type="GO" id="GO:0006362">
    <property type="term" value="P:transcription elongation by RNA polymerase I"/>
    <property type="evidence" value="ECO:0007669"/>
    <property type="project" value="TreeGrafter"/>
</dbReference>
<dbReference type="PANTHER" id="PTHR10535:SF23">
    <property type="entry name" value="DNA-DIRECTED RNA POLYMERASES II AND IV SUBUNIT 5A-LIKE"/>
    <property type="match status" value="1"/>
</dbReference>
<keyword evidence="7" id="KW-1185">Reference proteome</keyword>
<reference evidence="6" key="2">
    <citation type="submission" date="2021-03" db="UniProtKB">
        <authorList>
            <consortium name="EnsemblPlants"/>
        </authorList>
    </citation>
    <scope>IDENTIFICATION</scope>
</reference>
<feature type="domain" description="RNA polymerase subunit H/Rpb5 C-terminal" evidence="4">
    <location>
        <begin position="135"/>
        <end position="207"/>
    </location>
</feature>
<evidence type="ECO:0000313" key="6">
    <source>
        <dbReference type="EnsemblPlants" id="AUR62004591-RA:cds"/>
    </source>
</evidence>
<comment type="subcellular location">
    <subcellularLocation>
        <location evidence="1">Nucleus</location>
    </subcellularLocation>
</comment>
<dbReference type="GO" id="GO:0005736">
    <property type="term" value="C:RNA polymerase I complex"/>
    <property type="evidence" value="ECO:0007669"/>
    <property type="project" value="TreeGrafter"/>
</dbReference>
<comment type="similarity">
    <text evidence="3">Belongs to the archaeal Rpo5/eukaryotic RPB5 RNA polymerase subunit family.</text>
</comment>